<name>A0AAD4PNH9_9MUSC</name>
<dbReference type="EMBL" id="JAJJHW010001127">
    <property type="protein sequence ID" value="KAH8378074.1"/>
    <property type="molecule type" value="Genomic_DNA"/>
</dbReference>
<organism evidence="2 3">
    <name type="scientific">Drosophila rubida</name>
    <dbReference type="NCBI Taxonomy" id="30044"/>
    <lineage>
        <taxon>Eukaryota</taxon>
        <taxon>Metazoa</taxon>
        <taxon>Ecdysozoa</taxon>
        <taxon>Arthropoda</taxon>
        <taxon>Hexapoda</taxon>
        <taxon>Insecta</taxon>
        <taxon>Pterygota</taxon>
        <taxon>Neoptera</taxon>
        <taxon>Endopterygota</taxon>
        <taxon>Diptera</taxon>
        <taxon>Brachycera</taxon>
        <taxon>Muscomorpha</taxon>
        <taxon>Ephydroidea</taxon>
        <taxon>Drosophilidae</taxon>
        <taxon>Drosophila</taxon>
    </lineage>
</organism>
<evidence type="ECO:0000256" key="1">
    <source>
        <dbReference type="SAM" id="SignalP"/>
    </source>
</evidence>
<evidence type="ECO:0000313" key="2">
    <source>
        <dbReference type="EMBL" id="KAH8378074.1"/>
    </source>
</evidence>
<gene>
    <name evidence="2" type="ORF">KR093_008999</name>
</gene>
<feature type="signal peptide" evidence="1">
    <location>
        <begin position="1"/>
        <end position="18"/>
    </location>
</feature>
<keyword evidence="3" id="KW-1185">Reference proteome</keyword>
<evidence type="ECO:0000313" key="3">
    <source>
        <dbReference type="Proteomes" id="UP001200034"/>
    </source>
</evidence>
<dbReference type="Proteomes" id="UP001200034">
    <property type="component" value="Unassembled WGS sequence"/>
</dbReference>
<reference evidence="2" key="1">
    <citation type="journal article" date="2021" name="Mol. Ecol. Resour.">
        <title>Phylogenomic analyses of the genus Drosophila reveals genomic signals of climate adaptation.</title>
        <authorList>
            <person name="Li F."/>
            <person name="Rane R.V."/>
            <person name="Luria V."/>
            <person name="Xiong Z."/>
            <person name="Chen J."/>
            <person name="Li Z."/>
            <person name="Catullo R.A."/>
            <person name="Griffin P.C."/>
            <person name="Schiffer M."/>
            <person name="Pearce S."/>
            <person name="Lee S.F."/>
            <person name="McElroy K."/>
            <person name="Stocker A."/>
            <person name="Shirriffs J."/>
            <person name="Cockerell F."/>
            <person name="Coppin C."/>
            <person name="Sgro C.M."/>
            <person name="Karger A."/>
            <person name="Cain J.W."/>
            <person name="Weber J.A."/>
            <person name="Santpere G."/>
            <person name="Kirschner M.W."/>
            <person name="Hoffmann A.A."/>
            <person name="Oakeshott J.G."/>
            <person name="Zhang G."/>
        </authorList>
    </citation>
    <scope>NUCLEOTIDE SEQUENCE</scope>
    <source>
        <strain evidence="2">BGI-SZ-2011g</strain>
    </source>
</reference>
<comment type="caution">
    <text evidence="2">The sequence shown here is derived from an EMBL/GenBank/DDBJ whole genome shotgun (WGS) entry which is preliminary data.</text>
</comment>
<proteinExistence type="predicted"/>
<sequence>MLLQTFTLLLLLSTSALASQSDTTTEALPPTSSQPTMPIKEEHFPAMAPAQAAESALIEAQPGSLQPPLSVVPSLEAEDGLRRRLITYDQRQEGQYNIRADLENFMIVLIPPGPQEGLSLLDLLTKSSLRGATKGSNNKRKHAHAAALKSFYQRQQLQPQLHQQQQQQQLQLPQGPISDFIEGRTPYHVDISAVSEEQQPRLHRQQVDVLPPQLLPMPQLIKPYHLEAEPELIQALPPVATASSSSTGGNNLLEGYNQMGSHYYRNSRSLGGDSFLDTNRLSSTDTGSSSNGRAISVPLYRSDIAQSQASQQGKSGNGNALYPPIDVPAYIINEAQPRLWQLDDEPTPIQPKHLVDADVLSFELLGADALADSKTLLRDGLARCAPGQRRDSYGACRQVEGY</sequence>
<dbReference type="AlphaFoldDB" id="A0AAD4PNH9"/>
<keyword evidence="1" id="KW-0732">Signal</keyword>
<accession>A0AAD4PNH9</accession>
<protein>
    <submittedName>
        <fullName evidence="2">Uncharacterized protein</fullName>
    </submittedName>
</protein>
<feature type="chain" id="PRO_5042072342" evidence="1">
    <location>
        <begin position="19"/>
        <end position="402"/>
    </location>
</feature>